<dbReference type="EMBL" id="REGN01002807">
    <property type="protein sequence ID" value="RNA26074.1"/>
    <property type="molecule type" value="Genomic_DNA"/>
</dbReference>
<evidence type="ECO:0000313" key="2">
    <source>
        <dbReference type="EMBL" id="RNA26074.1"/>
    </source>
</evidence>
<dbReference type="AlphaFoldDB" id="A0A3M7RR94"/>
<keyword evidence="1" id="KW-0472">Membrane</keyword>
<proteinExistence type="predicted"/>
<gene>
    <name evidence="2" type="ORF">BpHYR1_018995</name>
</gene>
<reference evidence="2 3" key="1">
    <citation type="journal article" date="2018" name="Sci. Rep.">
        <title>Genomic signatures of local adaptation to the degree of environmental predictability in rotifers.</title>
        <authorList>
            <person name="Franch-Gras L."/>
            <person name="Hahn C."/>
            <person name="Garcia-Roger E.M."/>
            <person name="Carmona M.J."/>
            <person name="Serra M."/>
            <person name="Gomez A."/>
        </authorList>
    </citation>
    <scope>NUCLEOTIDE SEQUENCE [LARGE SCALE GENOMIC DNA]</scope>
    <source>
        <strain evidence="2">HYR1</strain>
    </source>
</reference>
<protein>
    <submittedName>
        <fullName evidence="2">Uncharacterized protein</fullName>
    </submittedName>
</protein>
<feature type="transmembrane region" description="Helical" evidence="1">
    <location>
        <begin position="20"/>
        <end position="45"/>
    </location>
</feature>
<comment type="caution">
    <text evidence="2">The sequence shown here is derived from an EMBL/GenBank/DDBJ whole genome shotgun (WGS) entry which is preliminary data.</text>
</comment>
<dbReference type="Proteomes" id="UP000276133">
    <property type="component" value="Unassembled WGS sequence"/>
</dbReference>
<name>A0A3M7RR94_BRAPC</name>
<sequence>MCIMSMCILKRKTKILARKFIIYFFYNAKLDAVDCLLNLVIISFMGDKKIQLIFETYLARNWALANKVIKDSKTSINYLILIFN</sequence>
<evidence type="ECO:0000313" key="3">
    <source>
        <dbReference type="Proteomes" id="UP000276133"/>
    </source>
</evidence>
<evidence type="ECO:0000256" key="1">
    <source>
        <dbReference type="SAM" id="Phobius"/>
    </source>
</evidence>
<keyword evidence="1" id="KW-1133">Transmembrane helix</keyword>
<keyword evidence="1" id="KW-0812">Transmembrane</keyword>
<keyword evidence="3" id="KW-1185">Reference proteome</keyword>
<organism evidence="2 3">
    <name type="scientific">Brachionus plicatilis</name>
    <name type="common">Marine rotifer</name>
    <name type="synonym">Brachionus muelleri</name>
    <dbReference type="NCBI Taxonomy" id="10195"/>
    <lineage>
        <taxon>Eukaryota</taxon>
        <taxon>Metazoa</taxon>
        <taxon>Spiralia</taxon>
        <taxon>Gnathifera</taxon>
        <taxon>Rotifera</taxon>
        <taxon>Eurotatoria</taxon>
        <taxon>Monogononta</taxon>
        <taxon>Pseudotrocha</taxon>
        <taxon>Ploima</taxon>
        <taxon>Brachionidae</taxon>
        <taxon>Brachionus</taxon>
    </lineage>
</organism>
<accession>A0A3M7RR94</accession>